<evidence type="ECO:0000313" key="12">
    <source>
        <dbReference type="Proteomes" id="UP000187209"/>
    </source>
</evidence>
<evidence type="ECO:0000313" key="10">
    <source>
        <dbReference type="EMBL" id="OMJ65690.1"/>
    </source>
</evidence>
<evidence type="ECO:0000256" key="9">
    <source>
        <dbReference type="RuleBase" id="RU000487"/>
    </source>
</evidence>
<protein>
    <recommendedName>
        <fullName evidence="13">Actin</fullName>
    </recommendedName>
</protein>
<dbReference type="Proteomes" id="UP000187209">
    <property type="component" value="Unassembled WGS sequence"/>
</dbReference>
<dbReference type="PRINTS" id="PR00190">
    <property type="entry name" value="ACTIN"/>
</dbReference>
<keyword evidence="5" id="KW-0378">Hydrolase</keyword>
<keyword evidence="3" id="KW-0963">Cytoplasm</keyword>
<dbReference type="FunFam" id="3.90.640.10:FF:000007">
    <property type="entry name" value="Actin like 7B"/>
    <property type="match status" value="1"/>
</dbReference>
<dbReference type="SUPFAM" id="SSF53067">
    <property type="entry name" value="Actin-like ATPase domain"/>
    <property type="match status" value="2"/>
</dbReference>
<reference evidence="10 12" key="1">
    <citation type="submission" date="2016-11" db="EMBL/GenBank/DDBJ databases">
        <title>The macronuclear genome of Stentor coeruleus: a giant cell with tiny introns.</title>
        <authorList>
            <person name="Slabodnick M."/>
            <person name="Ruby J.G."/>
            <person name="Reiff S.B."/>
            <person name="Swart E.C."/>
            <person name="Gosai S."/>
            <person name="Prabakaran S."/>
            <person name="Witkowska E."/>
            <person name="Larue G.E."/>
            <person name="Fisher S."/>
            <person name="Freeman R.M."/>
            <person name="Gunawardena J."/>
            <person name="Chu W."/>
            <person name="Stover N.A."/>
            <person name="Gregory B.D."/>
            <person name="Nowacki M."/>
            <person name="Derisi J."/>
            <person name="Roy S.W."/>
            <person name="Marshall W.F."/>
            <person name="Sood P."/>
        </authorList>
    </citation>
    <scope>NUCLEOTIDE SEQUENCE [LARGE SCALE GENOMIC DNA]</scope>
    <source>
        <strain evidence="10">WM001</strain>
    </source>
</reference>
<evidence type="ECO:0000256" key="4">
    <source>
        <dbReference type="ARBA" id="ARBA00022741"/>
    </source>
</evidence>
<dbReference type="EMBL" id="MPUH01001029">
    <property type="protein sequence ID" value="OMJ71038.1"/>
    <property type="molecule type" value="Genomic_DNA"/>
</dbReference>
<dbReference type="GO" id="GO:0005856">
    <property type="term" value="C:cytoskeleton"/>
    <property type="evidence" value="ECO:0007669"/>
    <property type="project" value="UniProtKB-SubCell"/>
</dbReference>
<keyword evidence="4" id="KW-0547">Nucleotide-binding</keyword>
<dbReference type="GO" id="GO:0005524">
    <property type="term" value="F:ATP binding"/>
    <property type="evidence" value="ECO:0007669"/>
    <property type="project" value="UniProtKB-KW"/>
</dbReference>
<dbReference type="AlphaFoldDB" id="A0A1R2AMQ1"/>
<dbReference type="PROSITE" id="PS00432">
    <property type="entry name" value="ACTINS_2"/>
    <property type="match status" value="1"/>
</dbReference>
<dbReference type="PANTHER" id="PTHR11937">
    <property type="entry name" value="ACTIN"/>
    <property type="match status" value="1"/>
</dbReference>
<dbReference type="FunFam" id="3.30.420.40:FF:000148">
    <property type="entry name" value="Actin, alpha skeletal muscle"/>
    <property type="match status" value="1"/>
</dbReference>
<comment type="similarity">
    <text evidence="2 9">Belongs to the actin family.</text>
</comment>
<dbReference type="EMBL" id="MPUH01001991">
    <property type="protein sequence ID" value="OMJ65690.1"/>
    <property type="molecule type" value="Genomic_DNA"/>
</dbReference>
<evidence type="ECO:0000256" key="6">
    <source>
        <dbReference type="ARBA" id="ARBA00022840"/>
    </source>
</evidence>
<comment type="catalytic activity">
    <reaction evidence="8">
        <text>ATP + H2O = ADP + phosphate + H(+)</text>
        <dbReference type="Rhea" id="RHEA:13065"/>
        <dbReference type="ChEBI" id="CHEBI:15377"/>
        <dbReference type="ChEBI" id="CHEBI:15378"/>
        <dbReference type="ChEBI" id="CHEBI:30616"/>
        <dbReference type="ChEBI" id="CHEBI:43474"/>
        <dbReference type="ChEBI" id="CHEBI:456216"/>
    </reaction>
</comment>
<evidence type="ECO:0000256" key="7">
    <source>
        <dbReference type="ARBA" id="ARBA00023212"/>
    </source>
</evidence>
<name>A0A1R2AMQ1_9CILI</name>
<accession>A0A1R2AMQ1</accession>
<dbReference type="SMART" id="SM00268">
    <property type="entry name" value="ACTIN"/>
    <property type="match status" value="1"/>
</dbReference>
<organism evidence="10 12">
    <name type="scientific">Stentor coeruleus</name>
    <dbReference type="NCBI Taxonomy" id="5963"/>
    <lineage>
        <taxon>Eukaryota</taxon>
        <taxon>Sar</taxon>
        <taxon>Alveolata</taxon>
        <taxon>Ciliophora</taxon>
        <taxon>Postciliodesmatophora</taxon>
        <taxon>Heterotrichea</taxon>
        <taxon>Heterotrichida</taxon>
        <taxon>Stentoridae</taxon>
        <taxon>Stentor</taxon>
    </lineage>
</organism>
<proteinExistence type="inferred from homology"/>
<keyword evidence="12" id="KW-1185">Reference proteome</keyword>
<evidence type="ECO:0000313" key="11">
    <source>
        <dbReference type="EMBL" id="OMJ71038.1"/>
    </source>
</evidence>
<evidence type="ECO:0000256" key="8">
    <source>
        <dbReference type="ARBA" id="ARBA00049360"/>
    </source>
</evidence>
<evidence type="ECO:0000256" key="1">
    <source>
        <dbReference type="ARBA" id="ARBA00004245"/>
    </source>
</evidence>
<gene>
    <name evidence="11" type="ORF">SteCoe_30860</name>
    <name evidence="10" type="ORF">SteCoe_37775</name>
</gene>
<keyword evidence="7" id="KW-0206">Cytoskeleton</keyword>
<dbReference type="InterPro" id="IPR043129">
    <property type="entry name" value="ATPase_NBD"/>
</dbReference>
<evidence type="ECO:0000256" key="3">
    <source>
        <dbReference type="ARBA" id="ARBA00022490"/>
    </source>
</evidence>
<dbReference type="Gene3D" id="3.90.640.10">
    <property type="entry name" value="Actin, Chain A, domain 4"/>
    <property type="match status" value="1"/>
</dbReference>
<dbReference type="GO" id="GO:0016787">
    <property type="term" value="F:hydrolase activity"/>
    <property type="evidence" value="ECO:0007669"/>
    <property type="project" value="UniProtKB-KW"/>
</dbReference>
<evidence type="ECO:0008006" key="13">
    <source>
        <dbReference type="Google" id="ProtNLM"/>
    </source>
</evidence>
<keyword evidence="6" id="KW-0067">ATP-binding</keyword>
<dbReference type="OrthoDB" id="6953074at2759"/>
<evidence type="ECO:0000256" key="2">
    <source>
        <dbReference type="ARBA" id="ARBA00006752"/>
    </source>
</evidence>
<dbReference type="Pfam" id="PF00022">
    <property type="entry name" value="Actin"/>
    <property type="match status" value="1"/>
</dbReference>
<dbReference type="Gene3D" id="3.30.420.40">
    <property type="match status" value="2"/>
</dbReference>
<dbReference type="InterPro" id="IPR004001">
    <property type="entry name" value="Actin_CS"/>
</dbReference>
<sequence>MEGEDVHGVVIDNGSGIMKAGLAGDDAPRAVFPSFVGRTRIAGVQVGVEQKDSFVGDEARSKSDMLNVKKPIDRGIISDWEDVERLWHHAFYNELRVAPDNHPLLFTENILNPKLVREKTTQMIFEVFNIPAFYMAAQPVLALYSSGKTTGLVIDSGDGISSAVPIYEGYALPYSIKTLNIGGKDLTEYFISLLRMKGCNCFNTLAEKEVAREIKEKVCFMSLFDKEDNASIEKNYEMPDGKTVSITNERYMCPEALFNPELLGLEMEGIHIIANRCIMKSDVEIRKELYMNIILCGGNTLFPGLPERVVKEMTGLAGSTNKVKVSSPPERLYSVWMGGSILASLATFQQMWITKAEYEESGPTIVHRKCF</sequence>
<comment type="caution">
    <text evidence="10">The sequence shown here is derived from an EMBL/GenBank/DDBJ whole genome shotgun (WGS) entry which is preliminary data.</text>
</comment>
<evidence type="ECO:0000256" key="5">
    <source>
        <dbReference type="ARBA" id="ARBA00022801"/>
    </source>
</evidence>
<dbReference type="InterPro" id="IPR004000">
    <property type="entry name" value="Actin"/>
</dbReference>
<dbReference type="FunFam" id="3.30.420.40:FF:000058">
    <property type="entry name" value="Putative actin-related protein 5"/>
    <property type="match status" value="1"/>
</dbReference>
<comment type="subcellular location">
    <subcellularLocation>
        <location evidence="1">Cytoplasm</location>
        <location evidence="1">Cytoskeleton</location>
    </subcellularLocation>
</comment>